<dbReference type="InterPro" id="IPR013783">
    <property type="entry name" value="Ig-like_fold"/>
</dbReference>
<dbReference type="InterPro" id="IPR035986">
    <property type="entry name" value="PKD_dom_sf"/>
</dbReference>
<dbReference type="SMART" id="SM00089">
    <property type="entry name" value="PKD"/>
    <property type="match status" value="2"/>
</dbReference>
<evidence type="ECO:0000313" key="5">
    <source>
        <dbReference type="Proteomes" id="UP000028980"/>
    </source>
</evidence>
<evidence type="ECO:0000256" key="2">
    <source>
        <dbReference type="SAM" id="SignalP"/>
    </source>
</evidence>
<dbReference type="CDD" id="cd00146">
    <property type="entry name" value="PKD"/>
    <property type="match status" value="1"/>
</dbReference>
<name>A0A081DFD2_NONUL</name>
<dbReference type="SUPFAM" id="SSF49299">
    <property type="entry name" value="PKD domain"/>
    <property type="match status" value="1"/>
</dbReference>
<comment type="caution">
    <text evidence="4">The sequence shown here is derived from an EMBL/GenBank/DDBJ whole genome shotgun (WGS) entry which is preliminary data.</text>
</comment>
<feature type="chain" id="PRO_5001756671" description="PKD domain-containing protein" evidence="2">
    <location>
        <begin position="26"/>
        <end position="1076"/>
    </location>
</feature>
<dbReference type="PROSITE" id="PS50093">
    <property type="entry name" value="PKD"/>
    <property type="match status" value="1"/>
</dbReference>
<evidence type="ECO:0000259" key="3">
    <source>
        <dbReference type="PROSITE" id="PS50093"/>
    </source>
</evidence>
<dbReference type="SUPFAM" id="SSF50960">
    <property type="entry name" value="TolB, C-terminal domain"/>
    <property type="match status" value="1"/>
</dbReference>
<dbReference type="AlphaFoldDB" id="A0A081DFD2"/>
<evidence type="ECO:0000313" key="4">
    <source>
        <dbReference type="EMBL" id="GAK77628.1"/>
    </source>
</evidence>
<gene>
    <name evidence="4" type="ORF">JCM19296_3236</name>
</gene>
<dbReference type="Proteomes" id="UP000028980">
    <property type="component" value="Unassembled WGS sequence"/>
</dbReference>
<dbReference type="NCBIfam" id="TIGR04131">
    <property type="entry name" value="Bac_Flav_CTERM"/>
    <property type="match status" value="1"/>
</dbReference>
<keyword evidence="2" id="KW-0732">Signal</keyword>
<feature type="transmembrane region" description="Helical" evidence="1">
    <location>
        <begin position="1055"/>
        <end position="1074"/>
    </location>
</feature>
<proteinExistence type="predicted"/>
<organism evidence="4 5">
    <name type="scientific">Nonlabens ulvanivorans</name>
    <name type="common">Persicivirga ulvanivorans</name>
    <dbReference type="NCBI Taxonomy" id="906888"/>
    <lineage>
        <taxon>Bacteria</taxon>
        <taxon>Pseudomonadati</taxon>
        <taxon>Bacteroidota</taxon>
        <taxon>Flavobacteriia</taxon>
        <taxon>Flavobacteriales</taxon>
        <taxon>Flavobacteriaceae</taxon>
        <taxon>Nonlabens</taxon>
    </lineage>
</organism>
<dbReference type="InterPro" id="IPR015943">
    <property type="entry name" value="WD40/YVTN_repeat-like_dom_sf"/>
</dbReference>
<dbReference type="InterPro" id="IPR000601">
    <property type="entry name" value="PKD_dom"/>
</dbReference>
<protein>
    <recommendedName>
        <fullName evidence="3">PKD domain-containing protein</fullName>
    </recommendedName>
</protein>
<dbReference type="EMBL" id="BBLG01000011">
    <property type="protein sequence ID" value="GAK77628.1"/>
    <property type="molecule type" value="Genomic_DNA"/>
</dbReference>
<evidence type="ECO:0000256" key="1">
    <source>
        <dbReference type="SAM" id="Phobius"/>
    </source>
</evidence>
<dbReference type="InterPro" id="IPR022409">
    <property type="entry name" value="PKD/Chitinase_dom"/>
</dbReference>
<feature type="domain" description="PKD" evidence="3">
    <location>
        <begin position="408"/>
        <end position="468"/>
    </location>
</feature>
<dbReference type="Pfam" id="PF18911">
    <property type="entry name" value="PKD_4"/>
    <property type="match status" value="1"/>
</dbReference>
<accession>A0A081DFD2</accession>
<reference evidence="4 5" key="1">
    <citation type="journal article" date="2014" name="Genome Announc.">
        <title>Draft Genome Sequences of Marine Flavobacterium Nonlabens Strains NR17, NR24, NR27, NR32, NR33, and Ara13.</title>
        <authorList>
            <person name="Nakanishi M."/>
            <person name="Meirelles P."/>
            <person name="Suzuki R."/>
            <person name="Takatani N."/>
            <person name="Mino S."/>
            <person name="Suda W."/>
            <person name="Oshima K."/>
            <person name="Hattori M."/>
            <person name="Ohkuma M."/>
            <person name="Hosokawa M."/>
            <person name="Miyashita K."/>
            <person name="Thompson F.L."/>
            <person name="Niwa A."/>
            <person name="Sawabe T."/>
            <person name="Sawabe T."/>
        </authorList>
    </citation>
    <scope>NUCLEOTIDE SEQUENCE [LARGE SCALE GENOMIC DNA]</scope>
    <source>
        <strain evidence="5">JCM19296</strain>
    </source>
</reference>
<dbReference type="Gene3D" id="2.130.10.10">
    <property type="entry name" value="YVTN repeat-like/Quinoprotein amine dehydrogenase"/>
    <property type="match status" value="1"/>
</dbReference>
<keyword evidence="1" id="KW-0812">Transmembrane</keyword>
<dbReference type="Gene3D" id="2.60.40.10">
    <property type="entry name" value="Immunoglobulins"/>
    <property type="match status" value="1"/>
</dbReference>
<feature type="signal peptide" evidence="2">
    <location>
        <begin position="1"/>
        <end position="25"/>
    </location>
</feature>
<keyword evidence="1" id="KW-0472">Membrane</keyword>
<sequence length="1076" mass="116042">MIFRKKKIVAIVVLLIIAVSQLSTAQLEASNWYFGFNAGISFDPVTGAVTPVTNGQLNTFEGCASISDSNGNLLFYTDGITVFDSTHMIMQNGQGLLGNPSSTQSAIIIPKPQDPNLYYIFTVDTNAGGGQDSGLHWYEVDMTLNAGQGAVTTSLSNPNNLISTCSEKITAINHATNDEILLTTLASFNGVTTTFDTYYTFTISSTGVNPTPLLSTVPSTVSDRRGNLKISPDGQYMVSCNMTSASFLYDYDQSTGGAVSNERQLQFTGGNDRGYGVEFSPDSSLLYVTASNDTNSNDPAAHSSTLFQFDMTSPNPASSTVVIDTRAGYRGSLQLGIDKKIYRALSDTYNDGRSFLGVINNPNVAGQGCNYIHDAIPLAGRLSAQGLPPFIQSFFALIDVEFTCLGDNTTFEFDSDTPPTLVNWDFGDGTNSSVESPTHVYAAPGVYNVVLTLTINGSVRTYRKSVQIFDTPIANAATNVNVCDINNDGSESFDLTTTATPQILGAQDATIFNVEYYLSQADADNGANPVTLPYIATTTTQTLFARVSNNNNEDCYDTTSFDIEIFAQPTANSVNNLEVCDDDFDGFQTFDLSIQTPLILDTQSTADFTVSYHESQADADSGNNPLSTTYTNTTAFSENIFARVVNSNETSCVDTTSFDLIVNPKPVANDTNAFQCDEDGVLDSRTIFNLSEFDETITASATGVTVTYHINQSDADNNQSPLDNTSYTNTTPLQIVYARVTDDTTSCYTTSQITLSVSASDAQDTILTGCDDDGVADGITTFNLTDADSSVLITAPSNVTLNYYASLNEALTEQNVLPITYDNMTPNSQIIFARAESPDGNCFGISEVELIVNDLPIIEPVALIDYCGNNPQPLTIDAGIITGSPSDYTYLWSTSENTFSIQVTTGGDYAVAVTDANGCTSNRTVTVIISETATIDSIDVIHAGTSSNGTATANVSGLGDYEYRVSQEEPFQDSPIFDDLTPGFYTLYVRDKNGCGTVQQEFSVIGYPRYFTPNNDNYHDYWQLIGTSFTFEPGAQIFIFDRYGKLLKQIAADGVGWMVLIMVTLCLLVITGSLQL</sequence>
<dbReference type="InterPro" id="IPR026341">
    <property type="entry name" value="T9SS_type_B"/>
</dbReference>
<keyword evidence="1" id="KW-1133">Transmembrane helix</keyword>